<feature type="domain" description="3-octaprenyl-4-hydroxybenzoate carboxy-lyase-like Rift-related" evidence="2">
    <location>
        <begin position="107"/>
        <end position="309"/>
    </location>
</feature>
<dbReference type="GO" id="GO:0006744">
    <property type="term" value="P:ubiquinone biosynthetic process"/>
    <property type="evidence" value="ECO:0007669"/>
    <property type="project" value="TreeGrafter"/>
</dbReference>
<sequence>MPYDDLRGFLEALDEQGQLLRISEQVKAEPDIAAAANATGRIGEGAPALWFDNIEGFTNARVAMNTIGSWQNHAISIDMPANTPVSEQIAEFIRRWDKFPVAPERRDNPPWAENSVDGDDINLFDILPLFRLNDGDGGFYLDKACTVSRDPTDPDNFGKQNVGIYRLEVKGKRKLGLQPVPMHDIAIHLNKAEERGQDLPIAITLGNDPTITLMGATPLKYDQSEYEMAGALRQKAYPIATAPLTGFDVPWGSEVILEGVIESRVREIEGPFGEFTGHYSGGRNMTVVRIDKVSYRTNPILESLYLGMPWTEIDYLMGPATCVPLYQQLKAEFPEVQAVNAMYTHGLLAIISTKKRFGGFARAVGMRAMTTPHGLGYVKMVIMVDEDVDPFDLQQVMWAMSAKVNPAGDLVQLPNMSVLELDPGSSPAGITDKLIIDATTPVAPDNRGHYSQPVKDLPETKEWITKLTDLIAQQAKERK</sequence>
<evidence type="ECO:0000259" key="4">
    <source>
        <dbReference type="Pfam" id="PF20696"/>
    </source>
</evidence>
<dbReference type="NCBIfam" id="TIGR00148">
    <property type="entry name" value="UbiD family decarboxylase"/>
    <property type="match status" value="1"/>
</dbReference>
<keyword evidence="1" id="KW-0464">Manganese</keyword>
<comment type="similarity">
    <text evidence="1">Belongs to the UbiD family. YclC subfamily.</text>
</comment>
<comment type="caution">
    <text evidence="5">The sequence shown here is derived from an EMBL/GenBank/DDBJ whole genome shotgun (WGS) entry which is preliminary data.</text>
</comment>
<dbReference type="InterPro" id="IPR048304">
    <property type="entry name" value="UbiD_Rift_dom"/>
</dbReference>
<keyword evidence="1" id="KW-0479">Metal-binding</keyword>
<proteinExistence type="inferred from homology"/>
<dbReference type="SUPFAM" id="SSF50475">
    <property type="entry name" value="FMN-binding split barrel"/>
    <property type="match status" value="1"/>
</dbReference>
<dbReference type="GO" id="GO:0005829">
    <property type="term" value="C:cytosol"/>
    <property type="evidence" value="ECO:0007669"/>
    <property type="project" value="TreeGrafter"/>
</dbReference>
<dbReference type="GO" id="GO:0009636">
    <property type="term" value="P:response to toxic substance"/>
    <property type="evidence" value="ECO:0007669"/>
    <property type="project" value="UniProtKB-KW"/>
</dbReference>
<feature type="binding site" evidence="1">
    <location>
        <position position="161"/>
    </location>
    <ligand>
        <name>Mn(2+)</name>
        <dbReference type="ChEBI" id="CHEBI:29035"/>
    </ligand>
</feature>
<dbReference type="eggNOG" id="COG0043">
    <property type="taxonomic scope" value="Bacteria"/>
</dbReference>
<keyword evidence="1" id="KW-0210">Decarboxylase</keyword>
<comment type="cofactor">
    <cofactor evidence="1">
        <name>prenylated FMN</name>
        <dbReference type="ChEBI" id="CHEBI:87746"/>
    </cofactor>
    <text evidence="1">Binds 1 prenylated FMN per subunit.</text>
</comment>
<dbReference type="AlphaFoldDB" id="A0A094LUP1"/>
<accession>A0A094LUP1</accession>
<dbReference type="InterPro" id="IPR032902">
    <property type="entry name" value="BsdC"/>
</dbReference>
<keyword evidence="1" id="KW-0288">FMN</keyword>
<organism evidence="5 6">
    <name type="scientific">Shewanella mangrovi</name>
    <dbReference type="NCBI Taxonomy" id="1515746"/>
    <lineage>
        <taxon>Bacteria</taxon>
        <taxon>Pseudomonadati</taxon>
        <taxon>Pseudomonadota</taxon>
        <taxon>Gammaproteobacteria</taxon>
        <taxon>Alteromonadales</taxon>
        <taxon>Shewanellaceae</taxon>
        <taxon>Shewanella</taxon>
    </lineage>
</organism>
<dbReference type="STRING" id="1515746.HR45_00550"/>
<reference evidence="5 6" key="1">
    <citation type="submission" date="2014-06" db="EMBL/GenBank/DDBJ databases">
        <title>Shewanella sp. YQH10.</title>
        <authorList>
            <person name="Liu Y."/>
            <person name="Zeng R."/>
        </authorList>
    </citation>
    <scope>NUCLEOTIDE SEQUENCE [LARGE SCALE GENOMIC DNA]</scope>
    <source>
        <strain evidence="5 6">YQH10</strain>
    </source>
</reference>
<dbReference type="PANTHER" id="PTHR30108">
    <property type="entry name" value="3-OCTAPRENYL-4-HYDROXYBENZOATE CARBOXY-LYASE-RELATED"/>
    <property type="match status" value="1"/>
</dbReference>
<dbReference type="GO" id="GO:0008694">
    <property type="term" value="F:4-hydroxy-3-polyprenylbenzoate decarboxylase activity"/>
    <property type="evidence" value="ECO:0007669"/>
    <property type="project" value="TreeGrafter"/>
</dbReference>
<dbReference type="Proteomes" id="UP000029264">
    <property type="component" value="Unassembled WGS sequence"/>
</dbReference>
<dbReference type="HAMAP" id="MF_01985">
    <property type="entry name" value="UbiD_YclC"/>
    <property type="match status" value="1"/>
</dbReference>
<evidence type="ECO:0000313" key="5">
    <source>
        <dbReference type="EMBL" id="KFZ38928.1"/>
    </source>
</evidence>
<keyword evidence="1" id="KW-0058">Aromatic hydrocarbons catabolism</keyword>
<dbReference type="GO" id="GO:0046872">
    <property type="term" value="F:metal ion binding"/>
    <property type="evidence" value="ECO:0007669"/>
    <property type="project" value="UniProtKB-KW"/>
</dbReference>
<dbReference type="SUPFAM" id="SSF143968">
    <property type="entry name" value="UbiD C-terminal domain-like"/>
    <property type="match status" value="1"/>
</dbReference>
<feature type="domain" description="3-octaprenyl-4-hydroxybenzoate carboxy-lyase-like C-terminal" evidence="4">
    <location>
        <begin position="315"/>
        <end position="438"/>
    </location>
</feature>
<dbReference type="EMBL" id="JPEO01000001">
    <property type="protein sequence ID" value="KFZ38928.1"/>
    <property type="molecule type" value="Genomic_DNA"/>
</dbReference>
<dbReference type="Pfam" id="PF20696">
    <property type="entry name" value="UbiD_C"/>
    <property type="match status" value="1"/>
</dbReference>
<dbReference type="InterPro" id="IPR053417">
    <property type="entry name" value="PAD_UbiD-like"/>
</dbReference>
<dbReference type="Pfam" id="PF01977">
    <property type="entry name" value="UbiD"/>
    <property type="match status" value="1"/>
</dbReference>
<comment type="cofactor">
    <cofactor evidence="1">
        <name>Mn(2+)</name>
        <dbReference type="ChEBI" id="CHEBI:29035"/>
    </cofactor>
</comment>
<dbReference type="InterPro" id="IPR049381">
    <property type="entry name" value="UbiD-like_C"/>
</dbReference>
<feature type="binding site" evidence="1">
    <location>
        <begin position="182"/>
        <end position="183"/>
    </location>
    <ligand>
        <name>prenylated FMN</name>
        <dbReference type="ChEBI" id="CHEBI:87746"/>
    </ligand>
</feature>
<protein>
    <recommendedName>
        <fullName evidence="1">Phenolic acid decarboxylase</fullName>
        <shortName evidence="1">PAD</shortName>
        <ecNumber evidence="1">4.1.1.-</ecNumber>
    </recommendedName>
</protein>
<dbReference type="InterPro" id="IPR049383">
    <property type="entry name" value="UbiD-like_N"/>
</dbReference>
<dbReference type="NCBIfam" id="NF041204">
    <property type="entry name" value="VdcC"/>
    <property type="match status" value="1"/>
</dbReference>
<evidence type="ECO:0000259" key="3">
    <source>
        <dbReference type="Pfam" id="PF20695"/>
    </source>
</evidence>
<dbReference type="FunFam" id="3.40.1670.10:FF:000003">
    <property type="entry name" value="Phenolic acid decarboxylase"/>
    <property type="match status" value="1"/>
</dbReference>
<dbReference type="InterPro" id="IPR002830">
    <property type="entry name" value="UbiD"/>
</dbReference>
<keyword evidence="1" id="KW-0216">Detoxification</keyword>
<feature type="binding site" evidence="1">
    <location>
        <position position="183"/>
    </location>
    <ligand>
        <name>Mn(2+)</name>
        <dbReference type="ChEBI" id="CHEBI:29035"/>
    </ligand>
</feature>
<feature type="active site" description="Proton donor" evidence="1">
    <location>
        <position position="274"/>
    </location>
</feature>
<dbReference type="EC" id="4.1.1.-" evidence="1"/>
<feature type="domain" description="3-octaprenyl-4-hydroxybenzoate carboxy-lyase-like N-terminal" evidence="3">
    <location>
        <begin position="10"/>
        <end position="89"/>
    </location>
</feature>
<evidence type="ECO:0000313" key="6">
    <source>
        <dbReference type="Proteomes" id="UP000029264"/>
    </source>
</evidence>
<dbReference type="Gene3D" id="3.40.1670.10">
    <property type="entry name" value="UbiD C-terminal domain-like"/>
    <property type="match status" value="1"/>
</dbReference>
<feature type="binding site" evidence="1">
    <location>
        <begin position="161"/>
        <end position="166"/>
    </location>
    <ligand>
        <name>prenylated FMN</name>
        <dbReference type="ChEBI" id="CHEBI:87746"/>
    </ligand>
</feature>
<dbReference type="OrthoDB" id="9809841at2"/>
<name>A0A094LUP1_9GAMM</name>
<dbReference type="PANTHER" id="PTHR30108:SF17">
    <property type="entry name" value="FERULIC ACID DECARBOXYLASE 1"/>
    <property type="match status" value="1"/>
</dbReference>
<comment type="function">
    <text evidence="1">Involved in the non-oxidative decarboxylation and detoxification of phenolic derivatives.</text>
</comment>
<feature type="binding site" evidence="1">
    <location>
        <position position="225"/>
    </location>
    <ligand>
        <name>Mn(2+)</name>
        <dbReference type="ChEBI" id="CHEBI:29035"/>
    </ligand>
</feature>
<evidence type="ECO:0000256" key="1">
    <source>
        <dbReference type="HAMAP-Rule" id="MF_01985"/>
    </source>
</evidence>
<keyword evidence="1" id="KW-0285">Flavoprotein</keyword>
<dbReference type="RefSeq" id="WP_037438656.1">
    <property type="nucleotide sequence ID" value="NZ_JPEO01000001.1"/>
</dbReference>
<gene>
    <name evidence="5" type="ORF">HR45_00550</name>
</gene>
<dbReference type="Pfam" id="PF20695">
    <property type="entry name" value="UbiD_N"/>
    <property type="match status" value="1"/>
</dbReference>
<keyword evidence="6" id="KW-1185">Reference proteome</keyword>
<evidence type="ECO:0000259" key="2">
    <source>
        <dbReference type="Pfam" id="PF01977"/>
    </source>
</evidence>
<keyword evidence="1" id="KW-0456">Lyase</keyword>